<sequence length="85" mass="9157">MVRDRTSNRFYELLPNLRSTTIKEKTKHRGNKIVFESVDSACATHGSPSAGEMVAQGVGGTVDSESTLRSAGIFLLQVRAPPLAP</sequence>
<name>A0AAV3ZKF3_9GAST</name>
<comment type="caution">
    <text evidence="1">The sequence shown here is derived from an EMBL/GenBank/DDBJ whole genome shotgun (WGS) entry which is preliminary data.</text>
</comment>
<evidence type="ECO:0000313" key="1">
    <source>
        <dbReference type="EMBL" id="GFN94848.1"/>
    </source>
</evidence>
<keyword evidence="2" id="KW-1185">Reference proteome</keyword>
<gene>
    <name evidence="1" type="ORF">PoB_002135400</name>
</gene>
<dbReference type="Proteomes" id="UP000735302">
    <property type="component" value="Unassembled WGS sequence"/>
</dbReference>
<proteinExistence type="predicted"/>
<protein>
    <submittedName>
        <fullName evidence="1">Uncharacterized protein</fullName>
    </submittedName>
</protein>
<accession>A0AAV3ZKF3</accession>
<dbReference type="EMBL" id="BLXT01002480">
    <property type="protein sequence ID" value="GFN94848.1"/>
    <property type="molecule type" value="Genomic_DNA"/>
</dbReference>
<reference evidence="1 2" key="1">
    <citation type="journal article" date="2021" name="Elife">
        <title>Chloroplast acquisition without the gene transfer in kleptoplastic sea slugs, Plakobranchus ocellatus.</title>
        <authorList>
            <person name="Maeda T."/>
            <person name="Takahashi S."/>
            <person name="Yoshida T."/>
            <person name="Shimamura S."/>
            <person name="Takaki Y."/>
            <person name="Nagai Y."/>
            <person name="Toyoda A."/>
            <person name="Suzuki Y."/>
            <person name="Arimoto A."/>
            <person name="Ishii H."/>
            <person name="Satoh N."/>
            <person name="Nishiyama T."/>
            <person name="Hasebe M."/>
            <person name="Maruyama T."/>
            <person name="Minagawa J."/>
            <person name="Obokata J."/>
            <person name="Shigenobu S."/>
        </authorList>
    </citation>
    <scope>NUCLEOTIDE SEQUENCE [LARGE SCALE GENOMIC DNA]</scope>
</reference>
<organism evidence="1 2">
    <name type="scientific">Plakobranchus ocellatus</name>
    <dbReference type="NCBI Taxonomy" id="259542"/>
    <lineage>
        <taxon>Eukaryota</taxon>
        <taxon>Metazoa</taxon>
        <taxon>Spiralia</taxon>
        <taxon>Lophotrochozoa</taxon>
        <taxon>Mollusca</taxon>
        <taxon>Gastropoda</taxon>
        <taxon>Heterobranchia</taxon>
        <taxon>Euthyneura</taxon>
        <taxon>Panpulmonata</taxon>
        <taxon>Sacoglossa</taxon>
        <taxon>Placobranchoidea</taxon>
        <taxon>Plakobranchidae</taxon>
        <taxon>Plakobranchus</taxon>
    </lineage>
</organism>
<dbReference type="AlphaFoldDB" id="A0AAV3ZKF3"/>
<evidence type="ECO:0000313" key="2">
    <source>
        <dbReference type="Proteomes" id="UP000735302"/>
    </source>
</evidence>